<protein>
    <submittedName>
        <fullName evidence="3">Ubiquinol-cytochrome-c reductase complex subunit-domain-containing protein</fullName>
    </submittedName>
</protein>
<proteinExistence type="predicted"/>
<dbReference type="Proteomes" id="UP000182444">
    <property type="component" value="Chromosome 1C"/>
</dbReference>
<evidence type="ECO:0000256" key="1">
    <source>
        <dbReference type="SAM" id="Phobius"/>
    </source>
</evidence>
<reference evidence="2 4" key="1">
    <citation type="journal article" date="2016" name="PLoS ONE">
        <title>Sequence Assembly of Yarrowia lipolytica Strain W29/CLIB89 Shows Transposable Element Diversity.</title>
        <authorList>
            <person name="Magnan C."/>
            <person name="Yu J."/>
            <person name="Chang I."/>
            <person name="Jahn E."/>
            <person name="Kanomata Y."/>
            <person name="Wu J."/>
            <person name="Zeller M."/>
            <person name="Oakes M."/>
            <person name="Baldi P."/>
            <person name="Sandmeyer S."/>
        </authorList>
    </citation>
    <scope>NUCLEOTIDE SEQUENCE [LARGE SCALE GENOMIC DNA]</scope>
    <source>
        <strain evidence="2">CLIB89</strain>
        <strain evidence="4">CLIB89(W29)</strain>
    </source>
</reference>
<sequence length="82" mass="9105">MICGEGDYVKKPSYKIVPHFLGFNIPTVSKWIPIFGIWGAAAGIGALFLIEGVPRTRQDILSKIPIIGEHWIREIPASDNPF</sequence>
<dbReference type="EMBL" id="KZ857327">
    <property type="protein sequence ID" value="RDW27914.1"/>
    <property type="molecule type" value="Genomic_DNA"/>
</dbReference>
<name>A0A1D8NAS5_YARLL</name>
<dbReference type="GO" id="GO:0006122">
    <property type="term" value="P:mitochondrial electron transport, ubiquinol to cytochrome c"/>
    <property type="evidence" value="ECO:0007669"/>
    <property type="project" value="InterPro"/>
</dbReference>
<keyword evidence="1" id="KW-0812">Transmembrane</keyword>
<dbReference type="GO" id="GO:0005739">
    <property type="term" value="C:mitochondrion"/>
    <property type="evidence" value="ECO:0007669"/>
    <property type="project" value="GOC"/>
</dbReference>
<dbReference type="InterPro" id="IPR019182">
    <property type="entry name" value="Cytochrome_b-c1_su10_fun"/>
</dbReference>
<dbReference type="OMA" id="WIREIPA"/>
<reference evidence="3 5" key="2">
    <citation type="submission" date="2018-07" db="EMBL/GenBank/DDBJ databases">
        <title>Draft Genome Assemblies for Five Robust Yarrowia lipolytica Strains Exhibiting High Lipid Production and Pentose Sugar Utilization and Sugar Alcohol Secretion from Undetoxified Lignocellulosic Biomass Hydrolysates.</title>
        <authorList>
            <consortium name="DOE Joint Genome Institute"/>
            <person name="Walker C."/>
            <person name="Ryu S."/>
            <person name="Na H."/>
            <person name="Zane M."/>
            <person name="LaButti K."/>
            <person name="Lipzen A."/>
            <person name="Haridas S."/>
            <person name="Barry K."/>
            <person name="Grigoriev I.V."/>
            <person name="Quarterman J."/>
            <person name="Slininger P."/>
            <person name="Dien B."/>
            <person name="Trinh C.T."/>
        </authorList>
    </citation>
    <scope>NUCLEOTIDE SEQUENCE [LARGE SCALE GENOMIC DNA]</scope>
    <source>
        <strain evidence="3 5">YB392</strain>
    </source>
</reference>
<dbReference type="VEuPathDB" id="FungiDB:YALI0_C12210g"/>
<accession>A0A1D8NAS5</accession>
<keyword evidence="1" id="KW-1133">Transmembrane helix</keyword>
<dbReference type="eggNOG" id="ENOG502SBV5">
    <property type="taxonomic scope" value="Eukaryota"/>
</dbReference>
<gene>
    <name evidence="3" type="ORF">B0I71DRAFT_157263</name>
    <name evidence="2" type="ORF">YALI1_C17100g</name>
</gene>
<dbReference type="AlphaFoldDB" id="A0A1D8NAS5"/>
<organism evidence="2 4">
    <name type="scientific">Yarrowia lipolytica</name>
    <name type="common">Candida lipolytica</name>
    <dbReference type="NCBI Taxonomy" id="4952"/>
    <lineage>
        <taxon>Eukaryota</taxon>
        <taxon>Fungi</taxon>
        <taxon>Dikarya</taxon>
        <taxon>Ascomycota</taxon>
        <taxon>Saccharomycotina</taxon>
        <taxon>Dipodascomycetes</taxon>
        <taxon>Dipodascales</taxon>
        <taxon>Dipodascales incertae sedis</taxon>
        <taxon>Yarrowia</taxon>
    </lineage>
</organism>
<evidence type="ECO:0000313" key="2">
    <source>
        <dbReference type="EMBL" id="AOW02738.1"/>
    </source>
</evidence>
<feature type="transmembrane region" description="Helical" evidence="1">
    <location>
        <begin position="31"/>
        <end position="50"/>
    </location>
</feature>
<dbReference type="VEuPathDB" id="FungiDB:YALI1_C17100g"/>
<evidence type="ECO:0000313" key="5">
    <source>
        <dbReference type="Proteomes" id="UP000256601"/>
    </source>
</evidence>
<keyword evidence="1" id="KW-0472">Membrane</keyword>
<dbReference type="Proteomes" id="UP000256601">
    <property type="component" value="Unassembled WGS sequence"/>
</dbReference>
<dbReference type="PANTHER" id="PTHR28254">
    <property type="entry name" value="CYTOCHROME B-C1 COMPLEX SUBUNIT 10"/>
    <property type="match status" value="1"/>
</dbReference>
<dbReference type="SMR" id="A0A1D8NAS5"/>
<evidence type="ECO:0000313" key="4">
    <source>
        <dbReference type="Proteomes" id="UP000182444"/>
    </source>
</evidence>
<dbReference type="Pfam" id="PF09796">
    <property type="entry name" value="QCR10"/>
    <property type="match status" value="1"/>
</dbReference>
<dbReference type="PANTHER" id="PTHR28254:SF1">
    <property type="entry name" value="CYTOCHROME B-C1 COMPLEX SUBUNIT 10, MITOCHONDRIAL"/>
    <property type="match status" value="1"/>
</dbReference>
<dbReference type="EMBL" id="CP017555">
    <property type="protein sequence ID" value="AOW02738.1"/>
    <property type="molecule type" value="Genomic_DNA"/>
</dbReference>
<evidence type="ECO:0000313" key="3">
    <source>
        <dbReference type="EMBL" id="RDW27914.1"/>
    </source>
</evidence>